<keyword evidence="2" id="KW-1185">Reference proteome</keyword>
<protein>
    <submittedName>
        <fullName evidence="1">Extracellular solute-binding protein</fullName>
    </submittedName>
</protein>
<organism evidence="1 2">
    <name type="scientific">Paenibacillus apiarius</name>
    <dbReference type="NCBI Taxonomy" id="46240"/>
    <lineage>
        <taxon>Bacteria</taxon>
        <taxon>Bacillati</taxon>
        <taxon>Bacillota</taxon>
        <taxon>Bacilli</taxon>
        <taxon>Bacillales</taxon>
        <taxon>Paenibacillaceae</taxon>
        <taxon>Paenibacillus</taxon>
    </lineage>
</organism>
<accession>A0ABT4DMR4</accession>
<dbReference type="InterPro" id="IPR050490">
    <property type="entry name" value="Bact_solute-bd_prot1"/>
</dbReference>
<dbReference type="RefSeq" id="WP_087433599.1">
    <property type="nucleotide sequence ID" value="NZ_JAMDLV010000020.1"/>
</dbReference>
<dbReference type="PANTHER" id="PTHR43649:SF12">
    <property type="entry name" value="DIACETYLCHITOBIOSE BINDING PROTEIN DASA"/>
    <property type="match status" value="1"/>
</dbReference>
<dbReference type="EMBL" id="JAMDLW010000002">
    <property type="protein sequence ID" value="MCY9518644.1"/>
    <property type="molecule type" value="Genomic_DNA"/>
</dbReference>
<proteinExistence type="predicted"/>
<reference evidence="1 2" key="1">
    <citation type="submission" date="2022-05" db="EMBL/GenBank/DDBJ databases">
        <title>Genome Sequencing of Bee-Associated Microbes.</title>
        <authorList>
            <person name="Dunlap C."/>
        </authorList>
    </citation>
    <scope>NUCLEOTIDE SEQUENCE [LARGE SCALE GENOMIC DNA]</scope>
    <source>
        <strain evidence="1 2">NRRL NRS-1438</strain>
    </source>
</reference>
<evidence type="ECO:0000313" key="1">
    <source>
        <dbReference type="EMBL" id="MCY9518644.1"/>
    </source>
</evidence>
<gene>
    <name evidence="1" type="ORF">M5X09_03005</name>
</gene>
<dbReference type="Pfam" id="PF01547">
    <property type="entry name" value="SBP_bac_1"/>
    <property type="match status" value="1"/>
</dbReference>
<sequence length="387" mass="43155">MSESLKVLAVGDPAVYAYVDSRHRFLSRYEERNAVRVQFDIIPWESYCDRLSAVFRGDEEYDIVMIAGHLWLKNYAASGFLAPVFYPADEEWDGGDILPAVRQEMDCDGTTYLYPSFCDGHMVLYRKSAVLERTGSLPGTAVSTEDVIRMARQCDGWHGMRGIALKAHPSEIFLDALPYFYREGTEIFDPITHRPAFNNERGAAALNKYIGLKNFAPDDAYRSGNDEVRLAFQQRRVAAAVTWGGQLGLVLNEECLELKDVGVAALQTAWNVTWSFGISARSAKQAEANALLRYLSAKEADRIIGAHAGSPVRQSTYERDGDEHSWYGAHLRMLEQHARPLPSLVQAGEVMGVLYQEIFEAFQGLRSAEAALQRAEARINAVQEGGG</sequence>
<name>A0ABT4DMR4_9BACL</name>
<dbReference type="SUPFAM" id="SSF53850">
    <property type="entry name" value="Periplasmic binding protein-like II"/>
    <property type="match status" value="1"/>
</dbReference>
<evidence type="ECO:0000313" key="2">
    <source>
        <dbReference type="Proteomes" id="UP001207626"/>
    </source>
</evidence>
<dbReference type="InterPro" id="IPR006059">
    <property type="entry name" value="SBP"/>
</dbReference>
<comment type="caution">
    <text evidence="1">The sequence shown here is derived from an EMBL/GenBank/DDBJ whole genome shotgun (WGS) entry which is preliminary data.</text>
</comment>
<dbReference type="PANTHER" id="PTHR43649">
    <property type="entry name" value="ARABINOSE-BINDING PROTEIN-RELATED"/>
    <property type="match status" value="1"/>
</dbReference>
<dbReference type="Gene3D" id="3.40.190.10">
    <property type="entry name" value="Periplasmic binding protein-like II"/>
    <property type="match status" value="2"/>
</dbReference>
<dbReference type="Proteomes" id="UP001207626">
    <property type="component" value="Unassembled WGS sequence"/>
</dbReference>